<keyword evidence="1" id="KW-0472">Membrane</keyword>
<dbReference type="Proteomes" id="UP000183994">
    <property type="component" value="Unassembled WGS sequence"/>
</dbReference>
<dbReference type="NCBIfam" id="TIGR00261">
    <property type="entry name" value="traB"/>
    <property type="match status" value="1"/>
</dbReference>
<sequence length="402" mass="44059">MEEAVSENNGAGYPDDNDIHRFQLDGKEIVILGTAHVSKASADLVARVIQREKPDTVCVELCPSRLEAINNPDRWKEMDIVSVIKEKRAYMLLSHLLLSSFQKKIADKLEIQAGQEMMTAIQEAAAIEAAVHPIDRDIRTTLARCWRLMGLKAKFSLLLDVMGAMDEADKITEEDVEALKNKDALEMVLEELGEMLPQVRTVLIDERDLYMVHTINHAPGDKVVAVVGAGHVPGIKKHFDEQIDIEELDSLPPKGKLGKVFKWGIPAAIIALIAYGFFSRGGAVGVEMVGWWVGVNAFFAGLGALLALGHPLTILAAMAAAPMTSLNPMIAAGWVSGLTEAYLRKPQVKDLESLPSDIVTFRGFWKNKVTRILLVTVLSNVGSMIGTFVALPFILRAFGVEQ</sequence>
<organism evidence="2 3">
    <name type="scientific">Desulfatibacillum alkenivorans DSM 16219</name>
    <dbReference type="NCBI Taxonomy" id="1121393"/>
    <lineage>
        <taxon>Bacteria</taxon>
        <taxon>Pseudomonadati</taxon>
        <taxon>Thermodesulfobacteriota</taxon>
        <taxon>Desulfobacteria</taxon>
        <taxon>Desulfobacterales</taxon>
        <taxon>Desulfatibacillaceae</taxon>
        <taxon>Desulfatibacillum</taxon>
    </lineage>
</organism>
<evidence type="ECO:0000313" key="2">
    <source>
        <dbReference type="EMBL" id="SHJ39031.1"/>
    </source>
</evidence>
<protein>
    <submittedName>
        <fullName evidence="2">Pheromone shutdown-related protein TraB</fullName>
    </submittedName>
</protein>
<keyword evidence="3" id="KW-1185">Reference proteome</keyword>
<feature type="transmembrane region" description="Helical" evidence="1">
    <location>
        <begin position="260"/>
        <end position="278"/>
    </location>
</feature>
<dbReference type="STRING" id="1121393.SAMN02745216_01554"/>
<proteinExistence type="predicted"/>
<dbReference type="PANTHER" id="PTHR21530:SF7">
    <property type="entry name" value="TRAB DOMAIN-CONTAINING PROTEIN"/>
    <property type="match status" value="1"/>
</dbReference>
<dbReference type="Pfam" id="PF01963">
    <property type="entry name" value="TraB_PrgY_gumN"/>
    <property type="match status" value="1"/>
</dbReference>
<feature type="transmembrane region" description="Helical" evidence="1">
    <location>
        <begin position="372"/>
        <end position="395"/>
    </location>
</feature>
<dbReference type="InterPro" id="IPR002816">
    <property type="entry name" value="TraB/PrgY/GumN_fam"/>
</dbReference>
<dbReference type="PANTHER" id="PTHR21530">
    <property type="entry name" value="PHEROMONE SHUTDOWN PROTEIN"/>
    <property type="match status" value="1"/>
</dbReference>
<dbReference type="InterPro" id="IPR005230">
    <property type="entry name" value="TraB_bac"/>
</dbReference>
<dbReference type="RefSeq" id="WP_073474672.1">
    <property type="nucleotide sequence ID" value="NZ_FQZU01000007.1"/>
</dbReference>
<keyword evidence="1" id="KW-1133">Transmembrane helix</keyword>
<evidence type="ECO:0000313" key="3">
    <source>
        <dbReference type="Proteomes" id="UP000183994"/>
    </source>
</evidence>
<keyword evidence="1" id="KW-0812">Transmembrane</keyword>
<name>A0A1M6IX79_9BACT</name>
<gene>
    <name evidence="2" type="ORF">SAMN02745216_01554</name>
</gene>
<dbReference type="EMBL" id="FQZU01000007">
    <property type="protein sequence ID" value="SHJ39031.1"/>
    <property type="molecule type" value="Genomic_DNA"/>
</dbReference>
<reference evidence="3" key="1">
    <citation type="submission" date="2016-11" db="EMBL/GenBank/DDBJ databases">
        <authorList>
            <person name="Varghese N."/>
            <person name="Submissions S."/>
        </authorList>
    </citation>
    <scope>NUCLEOTIDE SEQUENCE [LARGE SCALE GENOMIC DNA]</scope>
    <source>
        <strain evidence="3">DSM 16219</strain>
    </source>
</reference>
<dbReference type="CDD" id="cd14726">
    <property type="entry name" value="TraB_PrgY-like"/>
    <property type="match status" value="1"/>
</dbReference>
<dbReference type="AlphaFoldDB" id="A0A1M6IX79"/>
<accession>A0A1M6IX79</accession>
<dbReference type="InterPro" id="IPR046345">
    <property type="entry name" value="TraB_PrgY-like"/>
</dbReference>
<dbReference type="OrthoDB" id="9809330at2"/>
<evidence type="ECO:0000256" key="1">
    <source>
        <dbReference type="SAM" id="Phobius"/>
    </source>
</evidence>